<evidence type="ECO:0000313" key="2">
    <source>
        <dbReference type="EMBL" id="GAA1384069.1"/>
    </source>
</evidence>
<keyword evidence="3" id="KW-1185">Reference proteome</keyword>
<evidence type="ECO:0000259" key="1">
    <source>
        <dbReference type="Pfam" id="PF13788"/>
    </source>
</evidence>
<reference evidence="2 3" key="1">
    <citation type="journal article" date="2019" name="Int. J. Syst. Evol. Microbiol.">
        <title>The Global Catalogue of Microorganisms (GCM) 10K type strain sequencing project: providing services to taxonomists for standard genome sequencing and annotation.</title>
        <authorList>
            <consortium name="The Broad Institute Genomics Platform"/>
            <consortium name="The Broad Institute Genome Sequencing Center for Infectious Disease"/>
            <person name="Wu L."/>
            <person name="Ma J."/>
        </authorList>
    </citation>
    <scope>NUCLEOTIDE SEQUENCE [LARGE SCALE GENOMIC DNA]</scope>
    <source>
        <strain evidence="2 3">JCM 11896</strain>
    </source>
</reference>
<accession>A0ABN1XKI1</accession>
<dbReference type="Pfam" id="PF13788">
    <property type="entry name" value="DUF4180"/>
    <property type="match status" value="1"/>
</dbReference>
<feature type="domain" description="DUF4180" evidence="1">
    <location>
        <begin position="6"/>
        <end position="99"/>
    </location>
</feature>
<dbReference type="EMBL" id="BAAAJK010000005">
    <property type="protein sequence ID" value="GAA1384069.1"/>
    <property type="molecule type" value="Genomic_DNA"/>
</dbReference>
<proteinExistence type="predicted"/>
<comment type="caution">
    <text evidence="2">The sequence shown here is derived from an EMBL/GenBank/DDBJ whole genome shotgun (WGS) entry which is preliminary data.</text>
</comment>
<evidence type="ECO:0000313" key="3">
    <source>
        <dbReference type="Proteomes" id="UP001501414"/>
    </source>
</evidence>
<dbReference type="Proteomes" id="UP001501414">
    <property type="component" value="Unassembled WGS sequence"/>
</dbReference>
<name>A0ABN1XKI1_9PSEU</name>
<gene>
    <name evidence="2" type="ORF">GCM10009613_14330</name>
</gene>
<dbReference type="InterPro" id="IPR025438">
    <property type="entry name" value="DUF4180"/>
</dbReference>
<protein>
    <recommendedName>
        <fullName evidence="1">DUF4180 domain-containing protein</fullName>
    </recommendedName>
</protein>
<sequence>MLPGMTRVLTLPADGPVIASEADAIDVLGDAFGQQAELVEIPVQRLDPEFFRLRSGLAGAITQKFAQYGVRLTVVGDISRWTAEPGPVADWVREANEGAGTLRFTG</sequence>
<organism evidence="2 3">
    <name type="scientific">Pseudonocardia kongjuensis</name>
    <dbReference type="NCBI Taxonomy" id="102227"/>
    <lineage>
        <taxon>Bacteria</taxon>
        <taxon>Bacillati</taxon>
        <taxon>Actinomycetota</taxon>
        <taxon>Actinomycetes</taxon>
        <taxon>Pseudonocardiales</taxon>
        <taxon>Pseudonocardiaceae</taxon>
        <taxon>Pseudonocardia</taxon>
    </lineage>
</organism>